<keyword evidence="3" id="KW-0732">Signal</keyword>
<gene>
    <name evidence="7" type="ORF">BSCA_2445</name>
</gene>
<sequence length="295" mass="31183">MADITPGASRRRKQRTSIIIAAIVAVIVVVAGVFVVRSLSGGAGAPTASASTNTGKDAALADDPAVKKLNGTISFGTEGTYSPFSYHDQSTGELTGYDIEVAKAVAAKLGVKAKFVETQYDGIFAGLESSHYDGIANQVQITPEREQKYELTKTYAVSYPVVITRADETGISGIDDIKGRSAAQTEGSNWRQIAEEHGAKVQTVPGFSESVAAIEQKRVDLTVNDKLAAKDYLKTTGNANIRIAATDTATKLEQGFAFRKGSGLAEPVNKAIDALRADGTLAKLGEKYFGEDISK</sequence>
<reference evidence="7 8" key="1">
    <citation type="submission" date="2014-03" db="EMBL/GenBank/DDBJ databases">
        <title>Genomics of Bifidobacteria.</title>
        <authorList>
            <person name="Ventura M."/>
            <person name="Milani C."/>
            <person name="Lugli G.A."/>
        </authorList>
    </citation>
    <scope>NUCLEOTIDE SEQUENCE [LARGE SCALE GENOMIC DNA]</scope>
    <source>
        <strain evidence="7 8">LMG 21589</strain>
    </source>
</reference>
<dbReference type="AlphaFoldDB" id="A0A087D901"/>
<name>A0A087D901_9BIFI</name>
<feature type="transmembrane region" description="Helical" evidence="5">
    <location>
        <begin position="18"/>
        <end position="36"/>
    </location>
</feature>
<accession>A0A087D901</accession>
<comment type="similarity">
    <text evidence="2 4">Belongs to the bacterial solute-binding protein 3 family.</text>
</comment>
<evidence type="ECO:0000256" key="2">
    <source>
        <dbReference type="ARBA" id="ARBA00010333"/>
    </source>
</evidence>
<dbReference type="GO" id="GO:0030313">
    <property type="term" value="C:cell envelope"/>
    <property type="evidence" value="ECO:0007669"/>
    <property type="project" value="UniProtKB-SubCell"/>
</dbReference>
<evidence type="ECO:0000256" key="1">
    <source>
        <dbReference type="ARBA" id="ARBA00004196"/>
    </source>
</evidence>
<dbReference type="STRING" id="158787.BSCA_2445"/>
<dbReference type="SMART" id="SM00062">
    <property type="entry name" value="PBPb"/>
    <property type="match status" value="1"/>
</dbReference>
<evidence type="ECO:0000256" key="5">
    <source>
        <dbReference type="SAM" id="Phobius"/>
    </source>
</evidence>
<dbReference type="EMBL" id="JGZO01000018">
    <property type="protein sequence ID" value="KFI92001.1"/>
    <property type="molecule type" value="Genomic_DNA"/>
</dbReference>
<keyword evidence="5" id="KW-0812">Transmembrane</keyword>
<dbReference type="PANTHER" id="PTHR35936:SF34">
    <property type="entry name" value="ABC TRANSPORTER EXTRACELLULAR-BINDING PROTEIN YCKB-RELATED"/>
    <property type="match status" value="1"/>
</dbReference>
<protein>
    <submittedName>
        <fullName evidence="7">Family 3 extracellular solute-binding protein</fullName>
    </submittedName>
</protein>
<feature type="domain" description="Solute-binding protein family 3/N-terminal" evidence="6">
    <location>
        <begin position="72"/>
        <end position="292"/>
    </location>
</feature>
<dbReference type="Pfam" id="PF00497">
    <property type="entry name" value="SBP_bac_3"/>
    <property type="match status" value="1"/>
</dbReference>
<dbReference type="Gene3D" id="3.40.190.10">
    <property type="entry name" value="Periplasmic binding protein-like II"/>
    <property type="match status" value="2"/>
</dbReference>
<proteinExistence type="inferred from homology"/>
<evidence type="ECO:0000256" key="4">
    <source>
        <dbReference type="RuleBase" id="RU003744"/>
    </source>
</evidence>
<dbReference type="SUPFAM" id="SSF53850">
    <property type="entry name" value="Periplasmic binding protein-like II"/>
    <property type="match status" value="1"/>
</dbReference>
<keyword evidence="5" id="KW-1133">Transmembrane helix</keyword>
<keyword evidence="5" id="KW-0472">Membrane</keyword>
<dbReference type="Proteomes" id="UP000029033">
    <property type="component" value="Unassembled WGS sequence"/>
</dbReference>
<organism evidence="7 8">
    <name type="scientific">Bifidobacterium scardovii</name>
    <dbReference type="NCBI Taxonomy" id="158787"/>
    <lineage>
        <taxon>Bacteria</taxon>
        <taxon>Bacillati</taxon>
        <taxon>Actinomycetota</taxon>
        <taxon>Actinomycetes</taxon>
        <taxon>Bifidobacteriales</taxon>
        <taxon>Bifidobacteriaceae</taxon>
        <taxon>Bifidobacterium</taxon>
    </lineage>
</organism>
<dbReference type="PROSITE" id="PS01039">
    <property type="entry name" value="SBP_BACTERIAL_3"/>
    <property type="match status" value="1"/>
</dbReference>
<dbReference type="PANTHER" id="PTHR35936">
    <property type="entry name" value="MEMBRANE-BOUND LYTIC MUREIN TRANSGLYCOSYLASE F"/>
    <property type="match status" value="1"/>
</dbReference>
<evidence type="ECO:0000313" key="7">
    <source>
        <dbReference type="EMBL" id="KFI92001.1"/>
    </source>
</evidence>
<keyword evidence="8" id="KW-1185">Reference proteome</keyword>
<dbReference type="OrthoDB" id="9814902at2"/>
<evidence type="ECO:0000313" key="8">
    <source>
        <dbReference type="Proteomes" id="UP000029033"/>
    </source>
</evidence>
<dbReference type="GeneID" id="85165791"/>
<evidence type="ECO:0000256" key="3">
    <source>
        <dbReference type="ARBA" id="ARBA00022729"/>
    </source>
</evidence>
<dbReference type="RefSeq" id="WP_051923240.1">
    <property type="nucleotide sequence ID" value="NZ_CAUPKV010000020.1"/>
</dbReference>
<evidence type="ECO:0000259" key="6">
    <source>
        <dbReference type="SMART" id="SM00062"/>
    </source>
</evidence>
<dbReference type="InterPro" id="IPR001638">
    <property type="entry name" value="Solute-binding_3/MltF_N"/>
</dbReference>
<dbReference type="InterPro" id="IPR018313">
    <property type="entry name" value="SBP_3_CS"/>
</dbReference>
<comment type="subcellular location">
    <subcellularLocation>
        <location evidence="1">Cell envelope</location>
    </subcellularLocation>
</comment>
<comment type="caution">
    <text evidence="7">The sequence shown here is derived from an EMBL/GenBank/DDBJ whole genome shotgun (WGS) entry which is preliminary data.</text>
</comment>
<dbReference type="eggNOG" id="COG0834">
    <property type="taxonomic scope" value="Bacteria"/>
</dbReference>